<dbReference type="Gene3D" id="1.10.357.10">
    <property type="entry name" value="Tetracycline Repressor, domain 2"/>
    <property type="match status" value="1"/>
</dbReference>
<evidence type="ECO:0000313" key="4">
    <source>
        <dbReference type="EMBL" id="MBB6033479.1"/>
    </source>
</evidence>
<evidence type="ECO:0000259" key="3">
    <source>
        <dbReference type="PROSITE" id="PS50977"/>
    </source>
</evidence>
<keyword evidence="1 2" id="KW-0238">DNA-binding</keyword>
<dbReference type="PANTHER" id="PTHR30055:SF219">
    <property type="entry name" value="TRANSCRIPTIONAL REGULATORY PROTEIN"/>
    <property type="match status" value="1"/>
</dbReference>
<feature type="domain" description="HTH tetR-type" evidence="3">
    <location>
        <begin position="1"/>
        <end position="61"/>
    </location>
</feature>
<dbReference type="InterPro" id="IPR001647">
    <property type="entry name" value="HTH_TetR"/>
</dbReference>
<proteinExistence type="predicted"/>
<dbReference type="RefSeq" id="WP_184786389.1">
    <property type="nucleotide sequence ID" value="NZ_BONT01000015.1"/>
</dbReference>
<dbReference type="AlphaFoldDB" id="A0A841FLJ0"/>
<evidence type="ECO:0000256" key="2">
    <source>
        <dbReference type="PROSITE-ProRule" id="PRU00335"/>
    </source>
</evidence>
<dbReference type="SUPFAM" id="SSF46689">
    <property type="entry name" value="Homeodomain-like"/>
    <property type="match status" value="1"/>
</dbReference>
<feature type="DNA-binding region" description="H-T-H motif" evidence="2">
    <location>
        <begin position="24"/>
        <end position="43"/>
    </location>
</feature>
<protein>
    <submittedName>
        <fullName evidence="4">AcrR family transcriptional regulator</fullName>
    </submittedName>
</protein>
<dbReference type="EMBL" id="JACHGT010000003">
    <property type="protein sequence ID" value="MBB6033479.1"/>
    <property type="molecule type" value="Genomic_DNA"/>
</dbReference>
<dbReference type="GO" id="GO:0000976">
    <property type="term" value="F:transcription cis-regulatory region binding"/>
    <property type="evidence" value="ECO:0007669"/>
    <property type="project" value="TreeGrafter"/>
</dbReference>
<evidence type="ECO:0000313" key="5">
    <source>
        <dbReference type="Proteomes" id="UP000548476"/>
    </source>
</evidence>
<dbReference type="PROSITE" id="PS50977">
    <property type="entry name" value="HTH_TETR_2"/>
    <property type="match status" value="1"/>
</dbReference>
<dbReference type="Proteomes" id="UP000548476">
    <property type="component" value="Unassembled WGS sequence"/>
</dbReference>
<sequence>MGNREALLAGARKCLLDKGYARTTARDIAGAAGVSLAAIGYHFKSTQALLDEALAETMAEWGEHLEEALSVELEPGTGPYERFAAVWTKVLASFEADRPLWATQLELLGRIAVSGELQQRFAGSIRGARMGMAPMALGDTDGVGDRERWLAGSFYQALLTGVLAQYLMDPEHALSGPDLAEALRLVAEGGAGEKRDGRGEDPA</sequence>
<gene>
    <name evidence="4" type="ORF">HNR73_001329</name>
</gene>
<dbReference type="GO" id="GO:0003700">
    <property type="term" value="F:DNA-binding transcription factor activity"/>
    <property type="evidence" value="ECO:0007669"/>
    <property type="project" value="TreeGrafter"/>
</dbReference>
<dbReference type="InterPro" id="IPR050109">
    <property type="entry name" value="HTH-type_TetR-like_transc_reg"/>
</dbReference>
<keyword evidence="5" id="KW-1185">Reference proteome</keyword>
<reference evidence="4 5" key="1">
    <citation type="submission" date="2020-08" db="EMBL/GenBank/DDBJ databases">
        <title>Genomic Encyclopedia of Type Strains, Phase IV (KMG-IV): sequencing the most valuable type-strain genomes for metagenomic binning, comparative biology and taxonomic classification.</title>
        <authorList>
            <person name="Goeker M."/>
        </authorList>
    </citation>
    <scope>NUCLEOTIDE SEQUENCE [LARGE SCALE GENOMIC DNA]</scope>
    <source>
        <strain evidence="4 5">YIM 65646</strain>
    </source>
</reference>
<dbReference type="Pfam" id="PF00440">
    <property type="entry name" value="TetR_N"/>
    <property type="match status" value="1"/>
</dbReference>
<evidence type="ECO:0000256" key="1">
    <source>
        <dbReference type="ARBA" id="ARBA00023125"/>
    </source>
</evidence>
<organism evidence="4 5">
    <name type="scientific">Phytomonospora endophytica</name>
    <dbReference type="NCBI Taxonomy" id="714109"/>
    <lineage>
        <taxon>Bacteria</taxon>
        <taxon>Bacillati</taxon>
        <taxon>Actinomycetota</taxon>
        <taxon>Actinomycetes</taxon>
        <taxon>Micromonosporales</taxon>
        <taxon>Micromonosporaceae</taxon>
        <taxon>Phytomonospora</taxon>
    </lineage>
</organism>
<dbReference type="PANTHER" id="PTHR30055">
    <property type="entry name" value="HTH-TYPE TRANSCRIPTIONAL REGULATOR RUTR"/>
    <property type="match status" value="1"/>
</dbReference>
<comment type="caution">
    <text evidence="4">The sequence shown here is derived from an EMBL/GenBank/DDBJ whole genome shotgun (WGS) entry which is preliminary data.</text>
</comment>
<dbReference type="PRINTS" id="PR00455">
    <property type="entry name" value="HTHTETR"/>
</dbReference>
<accession>A0A841FLJ0</accession>
<name>A0A841FLJ0_9ACTN</name>
<dbReference type="InterPro" id="IPR009057">
    <property type="entry name" value="Homeodomain-like_sf"/>
</dbReference>